<dbReference type="Proteomes" id="UP000045545">
    <property type="component" value="Unassembled WGS sequence"/>
</dbReference>
<dbReference type="SUPFAM" id="SSF50037">
    <property type="entry name" value="C-terminal domain of transcriptional repressors"/>
    <property type="match status" value="1"/>
</dbReference>
<dbReference type="InterPro" id="IPR007167">
    <property type="entry name" value="Fe-transptr_FeoA-like"/>
</dbReference>
<dbReference type="InterPro" id="IPR038157">
    <property type="entry name" value="FeoA_core_dom"/>
</dbReference>
<evidence type="ECO:0000313" key="4">
    <source>
        <dbReference type="Proteomes" id="UP000045545"/>
    </source>
</evidence>
<dbReference type="EMBL" id="CGIH01000009">
    <property type="protein sequence ID" value="CFX17647.1"/>
    <property type="molecule type" value="Genomic_DNA"/>
</dbReference>
<dbReference type="Gene3D" id="2.30.30.90">
    <property type="match status" value="1"/>
</dbReference>
<dbReference type="OrthoDB" id="9811076at2"/>
<organism evidence="3 4">
    <name type="scientific">Syntrophomonas zehnderi OL-4</name>
    <dbReference type="NCBI Taxonomy" id="690567"/>
    <lineage>
        <taxon>Bacteria</taxon>
        <taxon>Bacillati</taxon>
        <taxon>Bacillota</taxon>
        <taxon>Clostridia</taxon>
        <taxon>Eubacteriales</taxon>
        <taxon>Syntrophomonadaceae</taxon>
        <taxon>Syntrophomonas</taxon>
    </lineage>
</organism>
<dbReference type="RefSeq" id="WP_046495870.1">
    <property type="nucleotide sequence ID" value="NZ_CGIH01000009.1"/>
</dbReference>
<dbReference type="InterPro" id="IPR052713">
    <property type="entry name" value="FeoA"/>
</dbReference>
<name>A0A0E4GA03_9FIRM</name>
<dbReference type="PANTHER" id="PTHR42954:SF2">
    <property type="entry name" value="FE(2+) TRANSPORT PROTEIN A"/>
    <property type="match status" value="1"/>
</dbReference>
<gene>
    <name evidence="3" type="ORF">719</name>
</gene>
<accession>A0A0E4GA03</accession>
<proteinExistence type="predicted"/>
<feature type="domain" description="Ferrous iron transporter FeoA-like" evidence="2">
    <location>
        <begin position="5"/>
        <end position="77"/>
    </location>
</feature>
<evidence type="ECO:0000259" key="2">
    <source>
        <dbReference type="SMART" id="SM00899"/>
    </source>
</evidence>
<evidence type="ECO:0000256" key="1">
    <source>
        <dbReference type="ARBA" id="ARBA00023004"/>
    </source>
</evidence>
<protein>
    <submittedName>
        <fullName evidence="3">Transcriptional repressor, C-terminal</fullName>
    </submittedName>
</protein>
<dbReference type="PANTHER" id="PTHR42954">
    <property type="entry name" value="FE(2+) TRANSPORT PROTEIN A"/>
    <property type="match status" value="1"/>
</dbReference>
<dbReference type="AlphaFoldDB" id="A0A0E4GA03"/>
<evidence type="ECO:0000313" key="3">
    <source>
        <dbReference type="EMBL" id="CFX17647.1"/>
    </source>
</evidence>
<keyword evidence="4" id="KW-1185">Reference proteome</keyword>
<dbReference type="Pfam" id="PF04023">
    <property type="entry name" value="FeoA"/>
    <property type="match status" value="1"/>
</dbReference>
<keyword evidence="1" id="KW-0408">Iron</keyword>
<sequence>MEKLIPLHHLSLGSSGEVRQLTAAGHTRRRMMDLGLICGTRVAALQKSPSGDPVAYEIRGAVIALRSQEAAGIMVKADGNGGIPHSEY</sequence>
<dbReference type="InterPro" id="IPR008988">
    <property type="entry name" value="Transcriptional_repressor_C"/>
</dbReference>
<dbReference type="GO" id="GO:0046914">
    <property type="term" value="F:transition metal ion binding"/>
    <property type="evidence" value="ECO:0007669"/>
    <property type="project" value="InterPro"/>
</dbReference>
<dbReference type="STRING" id="690567.719"/>
<dbReference type="SMART" id="SM00899">
    <property type="entry name" value="FeoA"/>
    <property type="match status" value="1"/>
</dbReference>
<reference evidence="3 4" key="1">
    <citation type="submission" date="2015-03" db="EMBL/GenBank/DDBJ databases">
        <authorList>
            <person name="Murphy D."/>
        </authorList>
    </citation>
    <scope>NUCLEOTIDE SEQUENCE [LARGE SCALE GENOMIC DNA]</scope>
    <source>
        <strain evidence="3 4">OL-4</strain>
    </source>
</reference>